<gene>
    <name evidence="1" type="ORF">MJO28_007143</name>
</gene>
<organism evidence="1 2">
    <name type="scientific">Puccinia striiformis f. sp. tritici</name>
    <dbReference type="NCBI Taxonomy" id="168172"/>
    <lineage>
        <taxon>Eukaryota</taxon>
        <taxon>Fungi</taxon>
        <taxon>Dikarya</taxon>
        <taxon>Basidiomycota</taxon>
        <taxon>Pucciniomycotina</taxon>
        <taxon>Pucciniomycetes</taxon>
        <taxon>Pucciniales</taxon>
        <taxon>Pucciniaceae</taxon>
        <taxon>Puccinia</taxon>
    </lineage>
</organism>
<evidence type="ECO:0000313" key="2">
    <source>
        <dbReference type="Proteomes" id="UP001060170"/>
    </source>
</evidence>
<reference evidence="2" key="2">
    <citation type="journal article" date="2018" name="Mol. Plant Microbe Interact.">
        <title>Genome sequence resources for the wheat stripe rust pathogen (Puccinia striiformis f. sp. tritici) and the barley stripe rust pathogen (Puccinia striiformis f. sp. hordei).</title>
        <authorList>
            <person name="Xia C."/>
            <person name="Wang M."/>
            <person name="Yin C."/>
            <person name="Cornejo O.E."/>
            <person name="Hulbert S.H."/>
            <person name="Chen X."/>
        </authorList>
    </citation>
    <scope>NUCLEOTIDE SEQUENCE [LARGE SCALE GENOMIC DNA]</scope>
    <source>
        <strain evidence="2">93-210</strain>
    </source>
</reference>
<dbReference type="EMBL" id="CM045871">
    <property type="protein sequence ID" value="KAI7951459.1"/>
    <property type="molecule type" value="Genomic_DNA"/>
</dbReference>
<evidence type="ECO:0000313" key="1">
    <source>
        <dbReference type="EMBL" id="KAI7951459.1"/>
    </source>
</evidence>
<reference evidence="2" key="1">
    <citation type="journal article" date="2018" name="BMC Genomics">
        <title>Genomic insights into host adaptation between the wheat stripe rust pathogen (Puccinia striiformis f. sp. tritici) and the barley stripe rust pathogen (Puccinia striiformis f. sp. hordei).</title>
        <authorList>
            <person name="Xia C."/>
            <person name="Wang M."/>
            <person name="Yin C."/>
            <person name="Cornejo O.E."/>
            <person name="Hulbert S.H."/>
            <person name="Chen X."/>
        </authorList>
    </citation>
    <scope>NUCLEOTIDE SEQUENCE [LARGE SCALE GENOMIC DNA]</scope>
    <source>
        <strain evidence="2">93-210</strain>
    </source>
</reference>
<keyword evidence="2" id="KW-1185">Reference proteome</keyword>
<comment type="caution">
    <text evidence="1">The sequence shown here is derived from an EMBL/GenBank/DDBJ whole genome shotgun (WGS) entry which is preliminary data.</text>
</comment>
<accession>A0ACC0EDK8</accession>
<name>A0ACC0EDK8_9BASI</name>
<sequence length="186" mass="20655">MAGGEAWALEVTGGSSISVVVARDLFGKKRSTQSYWKAWDVLQMWMYWPWQSTLNSPYGTLKLFCQFKALQFLQERETPIALQAISVFLVLFSTRDLAVLVSFINSSQVEQAQSSVQPRSFATVILKVLLSSALPVVAHTVKARHCEIRLGSIDSSKIATRDPQRETLPYLSLPSGGPATFIVFPD</sequence>
<reference evidence="1 2" key="3">
    <citation type="journal article" date="2022" name="Microbiol. Spectr.">
        <title>Folding features and dynamics of 3D genome architecture in plant fungal pathogens.</title>
        <authorList>
            <person name="Xia C."/>
        </authorList>
    </citation>
    <scope>NUCLEOTIDE SEQUENCE [LARGE SCALE GENOMIC DNA]</scope>
    <source>
        <strain evidence="1 2">93-210</strain>
    </source>
</reference>
<protein>
    <submittedName>
        <fullName evidence="1">Uncharacterized protein</fullName>
    </submittedName>
</protein>
<proteinExistence type="predicted"/>
<dbReference type="Proteomes" id="UP001060170">
    <property type="component" value="Chromosome 7"/>
</dbReference>